<evidence type="ECO:0000256" key="8">
    <source>
        <dbReference type="ARBA" id="ARBA00022694"/>
    </source>
</evidence>
<dbReference type="NCBIfam" id="NF001985">
    <property type="entry name" value="PRK00777.1"/>
    <property type="match status" value="1"/>
</dbReference>
<evidence type="ECO:0000256" key="9">
    <source>
        <dbReference type="ARBA" id="ARBA00022737"/>
    </source>
</evidence>
<dbReference type="CDD" id="cd02164">
    <property type="entry name" value="PPAT_CoAS"/>
    <property type="match status" value="1"/>
</dbReference>
<comment type="pathway">
    <text evidence="3">tRNA modification; 5-methoxycarbonylmethyl-2-thiouridine-tRNA biosynthesis.</text>
</comment>
<evidence type="ECO:0000256" key="2">
    <source>
        <dbReference type="ARBA" id="ARBA00004496"/>
    </source>
</evidence>
<dbReference type="GO" id="GO:0005634">
    <property type="term" value="C:nucleus"/>
    <property type="evidence" value="ECO:0007669"/>
    <property type="project" value="UniProtKB-SubCell"/>
</dbReference>
<organism evidence="13 14">
    <name type="scientific">Malassezia psittaci</name>
    <dbReference type="NCBI Taxonomy" id="1821823"/>
    <lineage>
        <taxon>Eukaryota</taxon>
        <taxon>Fungi</taxon>
        <taxon>Dikarya</taxon>
        <taxon>Basidiomycota</taxon>
        <taxon>Ustilaginomycotina</taxon>
        <taxon>Malasseziomycetes</taxon>
        <taxon>Malasseziales</taxon>
        <taxon>Malasseziaceae</taxon>
        <taxon>Malassezia</taxon>
    </lineage>
</organism>
<evidence type="ECO:0000256" key="4">
    <source>
        <dbReference type="ARBA" id="ARBA00005881"/>
    </source>
</evidence>
<evidence type="ECO:0000256" key="10">
    <source>
        <dbReference type="ARBA" id="ARBA00023242"/>
    </source>
</evidence>
<keyword evidence="6" id="KW-0963">Cytoplasm</keyword>
<feature type="repeat" description="WD" evidence="11">
    <location>
        <begin position="316"/>
        <end position="354"/>
    </location>
</feature>
<proteinExistence type="inferred from homology"/>
<dbReference type="Pfam" id="PF01467">
    <property type="entry name" value="CTP_transf_like"/>
    <property type="match status" value="1"/>
</dbReference>
<keyword evidence="9" id="KW-0677">Repeat</keyword>
<sequence length="1147" mass="127484">MSTDGIQNEYLSCAVNRTSHVADWLEVQRDGKNQDVYVFGGHKGLMSCLRPERIESPAVEMHPTSFKEEIYVLKGLSRHKDNPALLLGSYGGALEIWYPSWQDDALKWTQGIHLPKAHAASITALGTVRDTHSLQSAGQLFVTGSTDCTLKIWHLSGDQNTEASLQQEISLGNKYPLDIALVQLPTSDTNSVMLMAVALTDKKVHIYAKEHNDFVLKLSLEGHEDWVRAMDFAVAPNAQGQSLDVHLASASQDNNIRLWRIQAESVAEVEPAPTDAFEAMARELVPSNDQMINTKKNWLAFDSLPQRWAISLDAVLMGHDAWVTGVRWHPTKRPQEQKAALLTSSMDNSMIVWSPTELSSTKFPLLSEEAASRAMWLPALRLGDVGSLSGGFLDACWHPIGNAVLTHDRQGASHLWMSNEQTQRYTAQTVITGHAGSARGIAWEPYGDYFLSTGADRTTRLHGTYQAPTSAHDTVPLRSWHEIARPQTHGYELQAVAWLNRTKFVSAADEKVLRVFGAPRSFVESAKSLHMVQQHTYHTHLIAVDLLNDEDWLHVDHLDACIESAMQLQPQSVVILACSDRLLDHLRSVPLNYIEYFLQQVYTKTWNIATRQDRLRTEINVYLIPGTSHTSKGHAAVDRWIAAYGRGVTAAWILGQEFEMGALQRLSTTAIQRIDASHSLAPKIHHNVPLRTQQTVALGGTFDHLHIGHKLLLSIAALCATRRLIIGVTSNELLVNKKHRQYVEPITERLCAVRRFVRAFRTPFFPLDLDVVPISDVCGPAGTDPELDLLVVTEETAKGADTIAEVRQKNGVKTVDVHVVSLVNAVQSSDKVGSTAIRGWIESKGIEASHARPLDMDHEQILADAPSSAGVPALGLSNRASDTIEAIDQYQAIQPCITPPNPEQLQKETLWLELEKLYGHGYELLSVDVDSAGCLIASTCKATLPTHAVVRLYDAIDRYKPLPDVLEGHSLSVTRVRFSPDRRFILTSSRDRSWRLFQRTQDTFVPFAGERAHARIVWDCDWSWDGQLFATASRDKTVKVWRLGNADGHRYGLIATITLDDAAMSVAFGNHNRLAIGLERGDVLIYSANDECTSWNCSNALPRHHTGAVNQLAFRPNGAWQDVYNMVPYMLLSCGTDGCVRLVSSRN</sequence>
<dbReference type="InterPro" id="IPR001680">
    <property type="entry name" value="WD40_rpt"/>
</dbReference>
<accession>A0AAF0JEI8</accession>
<keyword evidence="14" id="KW-1185">Reference proteome</keyword>
<dbReference type="InterPro" id="IPR036322">
    <property type="entry name" value="WD40_repeat_dom_sf"/>
</dbReference>
<evidence type="ECO:0000256" key="1">
    <source>
        <dbReference type="ARBA" id="ARBA00004123"/>
    </source>
</evidence>
<evidence type="ECO:0000256" key="7">
    <source>
        <dbReference type="ARBA" id="ARBA00022574"/>
    </source>
</evidence>
<feature type="domain" description="Cytidyltransferase-like" evidence="12">
    <location>
        <begin position="698"/>
        <end position="838"/>
    </location>
</feature>
<evidence type="ECO:0000256" key="6">
    <source>
        <dbReference type="ARBA" id="ARBA00022490"/>
    </source>
</evidence>
<feature type="repeat" description="WD" evidence="11">
    <location>
        <begin position="966"/>
        <end position="998"/>
    </location>
</feature>
<dbReference type="PANTHER" id="PTHR44111">
    <property type="entry name" value="ELONGATOR COMPLEX PROTEIN 2"/>
    <property type="match status" value="1"/>
</dbReference>
<dbReference type="Gene3D" id="2.130.10.10">
    <property type="entry name" value="YVTN repeat-like/Quinoprotein amine dehydrogenase"/>
    <property type="match status" value="3"/>
</dbReference>
<evidence type="ECO:0000256" key="5">
    <source>
        <dbReference type="ARBA" id="ARBA00020267"/>
    </source>
</evidence>
<dbReference type="SUPFAM" id="SSF50978">
    <property type="entry name" value="WD40 repeat-like"/>
    <property type="match status" value="2"/>
</dbReference>
<dbReference type="GO" id="GO:0003824">
    <property type="term" value="F:catalytic activity"/>
    <property type="evidence" value="ECO:0007669"/>
    <property type="project" value="InterPro"/>
</dbReference>
<evidence type="ECO:0000313" key="13">
    <source>
        <dbReference type="EMBL" id="WFD44067.1"/>
    </source>
</evidence>
<evidence type="ECO:0000313" key="14">
    <source>
        <dbReference type="Proteomes" id="UP001214628"/>
    </source>
</evidence>
<dbReference type="PANTHER" id="PTHR44111:SF1">
    <property type="entry name" value="ELONGATOR COMPLEX PROTEIN 2"/>
    <property type="match status" value="1"/>
</dbReference>
<dbReference type="InterPro" id="IPR037289">
    <property type="entry name" value="Elp2"/>
</dbReference>
<feature type="repeat" description="WD" evidence="11">
    <location>
        <begin position="1010"/>
        <end position="1043"/>
    </location>
</feature>
<evidence type="ECO:0000259" key="12">
    <source>
        <dbReference type="Pfam" id="PF01467"/>
    </source>
</evidence>
<reference evidence="13" key="1">
    <citation type="submission" date="2023-02" db="EMBL/GenBank/DDBJ databases">
        <title>Mating type loci evolution in Malassezia.</title>
        <authorList>
            <person name="Coelho M.A."/>
        </authorList>
    </citation>
    <scope>NUCLEOTIDE SEQUENCE</scope>
    <source>
        <strain evidence="13">CBS 14136</strain>
    </source>
</reference>
<dbReference type="PROSITE" id="PS50294">
    <property type="entry name" value="WD_REPEATS_REGION"/>
    <property type="match status" value="2"/>
</dbReference>
<dbReference type="InterPro" id="IPR015943">
    <property type="entry name" value="WD40/YVTN_repeat-like_dom_sf"/>
</dbReference>
<comment type="similarity">
    <text evidence="4">Belongs to the WD repeat ELP2 family.</text>
</comment>
<keyword evidence="8" id="KW-0819">tRNA processing</keyword>
<dbReference type="GO" id="GO:0002098">
    <property type="term" value="P:tRNA wobble uridine modification"/>
    <property type="evidence" value="ECO:0007669"/>
    <property type="project" value="InterPro"/>
</dbReference>
<feature type="repeat" description="WD" evidence="11">
    <location>
        <begin position="138"/>
        <end position="163"/>
    </location>
</feature>
<comment type="subcellular location">
    <subcellularLocation>
        <location evidence="2">Cytoplasm</location>
    </subcellularLocation>
    <subcellularLocation>
        <location evidence="1">Nucleus</location>
    </subcellularLocation>
</comment>
<protein>
    <recommendedName>
        <fullName evidence="5">Elongator complex protein 2</fullName>
    </recommendedName>
</protein>
<dbReference type="SUPFAM" id="SSF52374">
    <property type="entry name" value="Nucleotidylyl transferase"/>
    <property type="match status" value="1"/>
</dbReference>
<dbReference type="PROSITE" id="PS50082">
    <property type="entry name" value="WD_REPEATS_2"/>
    <property type="match status" value="5"/>
</dbReference>
<evidence type="ECO:0000256" key="11">
    <source>
        <dbReference type="PROSITE-ProRule" id="PRU00221"/>
    </source>
</evidence>
<evidence type="ECO:0000256" key="3">
    <source>
        <dbReference type="ARBA" id="ARBA00005043"/>
    </source>
</evidence>
<dbReference type="Proteomes" id="UP001214628">
    <property type="component" value="Chromosome 3"/>
</dbReference>
<gene>
    <name evidence="13" type="primary">ELP2</name>
    <name evidence="13" type="ORF">MPSI1_002732</name>
</gene>
<dbReference type="InterPro" id="IPR014729">
    <property type="entry name" value="Rossmann-like_a/b/a_fold"/>
</dbReference>
<dbReference type="GO" id="GO:0033588">
    <property type="term" value="C:elongator holoenzyme complex"/>
    <property type="evidence" value="ECO:0007669"/>
    <property type="project" value="InterPro"/>
</dbReference>
<dbReference type="Gene3D" id="3.40.50.620">
    <property type="entry name" value="HUPs"/>
    <property type="match status" value="1"/>
</dbReference>
<keyword evidence="10" id="KW-0539">Nucleus</keyword>
<dbReference type="GO" id="GO:0005737">
    <property type="term" value="C:cytoplasm"/>
    <property type="evidence" value="ECO:0007669"/>
    <property type="project" value="UniProtKB-SubCell"/>
</dbReference>
<dbReference type="AlphaFoldDB" id="A0AAF0JEI8"/>
<keyword evidence="7 11" id="KW-0853">WD repeat</keyword>
<feature type="repeat" description="WD" evidence="11">
    <location>
        <begin position="220"/>
        <end position="269"/>
    </location>
</feature>
<dbReference type="EMBL" id="CP118377">
    <property type="protein sequence ID" value="WFD44067.1"/>
    <property type="molecule type" value="Genomic_DNA"/>
</dbReference>
<dbReference type="Pfam" id="PF00400">
    <property type="entry name" value="WD40"/>
    <property type="match status" value="7"/>
</dbReference>
<name>A0AAF0JEI8_9BASI</name>
<dbReference type="SMART" id="SM00320">
    <property type="entry name" value="WD40"/>
    <property type="match status" value="10"/>
</dbReference>
<dbReference type="InterPro" id="IPR004821">
    <property type="entry name" value="Cyt_trans-like"/>
</dbReference>